<accession>A0A4V2SPS7</accession>
<dbReference type="InParanoid" id="A0A4V2SPS7"/>
<comment type="caution">
    <text evidence="1">The sequence shown here is derived from an EMBL/GenBank/DDBJ whole genome shotgun (WGS) entry which is preliminary data.</text>
</comment>
<dbReference type="AlphaFoldDB" id="A0A4V2SPS7"/>
<protein>
    <submittedName>
        <fullName evidence="1">Uncharacterized protein DUF3168</fullName>
    </submittedName>
</protein>
<dbReference type="Proteomes" id="UP000295399">
    <property type="component" value="Unassembled WGS sequence"/>
</dbReference>
<proteinExistence type="predicted"/>
<sequence length="137" mass="14661">MTGALAVQKAVIARLAGDPVLAGLVCGVHDQPPPGARLPYVALGRSGVVDWSTKTERGARHRLDLIVHADHRGQARTKIAADRILALMTEAPLEIDGQDCIAVRPLLHETVTDPAERLVQTILRVEVTTLDPSSLTP</sequence>
<name>A0A4V2SPS7_RHOSA</name>
<evidence type="ECO:0000313" key="2">
    <source>
        <dbReference type="Proteomes" id="UP000295399"/>
    </source>
</evidence>
<dbReference type="InterPro" id="IPR021508">
    <property type="entry name" value="Gp17-like"/>
</dbReference>
<dbReference type="Pfam" id="PF11367">
    <property type="entry name" value="Tail_completion_gp17"/>
    <property type="match status" value="1"/>
</dbReference>
<dbReference type="Gene3D" id="3.30.2000.30">
    <property type="match status" value="1"/>
</dbReference>
<reference evidence="1 2" key="1">
    <citation type="submission" date="2019-03" db="EMBL/GenBank/DDBJ databases">
        <title>Genomic Encyclopedia of Type Strains, Phase IV (KMG-IV): sequencing the most valuable type-strain genomes for metagenomic binning, comparative biology and taxonomic classification.</title>
        <authorList>
            <person name="Goeker M."/>
        </authorList>
    </citation>
    <scope>NUCLEOTIDE SEQUENCE [LARGE SCALE GENOMIC DNA]</scope>
    <source>
        <strain evidence="1 2">DSM 2132</strain>
    </source>
</reference>
<organism evidence="1 2">
    <name type="scientific">Rhodothalassium salexigens DSM 2132</name>
    <dbReference type="NCBI Taxonomy" id="1188247"/>
    <lineage>
        <taxon>Bacteria</taxon>
        <taxon>Pseudomonadati</taxon>
        <taxon>Pseudomonadota</taxon>
        <taxon>Alphaproteobacteria</taxon>
        <taxon>Rhodothalassiales</taxon>
        <taxon>Rhodothalassiaceae</taxon>
        <taxon>Rhodothalassium</taxon>
    </lineage>
</organism>
<dbReference type="EMBL" id="SLXO01000003">
    <property type="protein sequence ID" value="TCP36346.1"/>
    <property type="molecule type" value="Genomic_DNA"/>
</dbReference>
<evidence type="ECO:0000313" key="1">
    <source>
        <dbReference type="EMBL" id="TCP36346.1"/>
    </source>
</evidence>
<keyword evidence="2" id="KW-1185">Reference proteome</keyword>
<dbReference type="OrthoDB" id="7630456at2"/>
<dbReference type="RefSeq" id="WP_132707893.1">
    <property type="nucleotide sequence ID" value="NZ_JACIGF010000003.1"/>
</dbReference>
<gene>
    <name evidence="1" type="ORF">EV659_103236</name>
</gene>
<dbReference type="InterPro" id="IPR053745">
    <property type="entry name" value="Viral_Tail_Comp_sf"/>
</dbReference>